<name>A0A8J3GXG3_9RHOB</name>
<dbReference type="SUPFAM" id="SSF51120">
    <property type="entry name" value="beta-Roll"/>
    <property type="match status" value="2"/>
</dbReference>
<reference evidence="4" key="2">
    <citation type="submission" date="2020-09" db="EMBL/GenBank/DDBJ databases">
        <authorList>
            <person name="Sun Q."/>
            <person name="Kim S."/>
        </authorList>
    </citation>
    <scope>NUCLEOTIDE SEQUENCE</scope>
    <source>
        <strain evidence="4">KCTC 42650</strain>
    </source>
</reference>
<keyword evidence="5" id="KW-1185">Reference proteome</keyword>
<protein>
    <recommendedName>
        <fullName evidence="6">Calcium-binding protein</fullName>
    </recommendedName>
</protein>
<keyword evidence="2" id="KW-0964">Secreted</keyword>
<organism evidence="4 5">
    <name type="scientific">Seohaeicola zhoushanensis</name>
    <dbReference type="NCBI Taxonomy" id="1569283"/>
    <lineage>
        <taxon>Bacteria</taxon>
        <taxon>Pseudomonadati</taxon>
        <taxon>Pseudomonadota</taxon>
        <taxon>Alphaproteobacteria</taxon>
        <taxon>Rhodobacterales</taxon>
        <taxon>Roseobacteraceae</taxon>
        <taxon>Seohaeicola</taxon>
    </lineage>
</organism>
<evidence type="ECO:0000313" key="4">
    <source>
        <dbReference type="EMBL" id="GHF46845.1"/>
    </source>
</evidence>
<evidence type="ECO:0000256" key="1">
    <source>
        <dbReference type="ARBA" id="ARBA00004613"/>
    </source>
</evidence>
<evidence type="ECO:0000313" key="5">
    <source>
        <dbReference type="Proteomes" id="UP000626220"/>
    </source>
</evidence>
<accession>A0A8J3GXG3</accession>
<dbReference type="PANTHER" id="PTHR38340">
    <property type="entry name" value="S-LAYER PROTEIN"/>
    <property type="match status" value="1"/>
</dbReference>
<feature type="compositionally biased region" description="Acidic residues" evidence="3">
    <location>
        <begin position="25"/>
        <end position="40"/>
    </location>
</feature>
<dbReference type="InterPro" id="IPR011049">
    <property type="entry name" value="Serralysin-like_metalloprot_C"/>
</dbReference>
<dbReference type="PRINTS" id="PR00313">
    <property type="entry name" value="CABNDNGRPT"/>
</dbReference>
<feature type="region of interest" description="Disordered" evidence="3">
    <location>
        <begin position="25"/>
        <end position="48"/>
    </location>
</feature>
<dbReference type="GO" id="GO:0005509">
    <property type="term" value="F:calcium ion binding"/>
    <property type="evidence" value="ECO:0007669"/>
    <property type="project" value="InterPro"/>
</dbReference>
<gene>
    <name evidence="4" type="ORF">GCM10017056_18190</name>
</gene>
<dbReference type="EMBL" id="BNCJ01000003">
    <property type="protein sequence ID" value="GHF46845.1"/>
    <property type="molecule type" value="Genomic_DNA"/>
</dbReference>
<evidence type="ECO:0000256" key="3">
    <source>
        <dbReference type="SAM" id="MobiDB-lite"/>
    </source>
</evidence>
<dbReference type="PANTHER" id="PTHR38340:SF1">
    <property type="entry name" value="S-LAYER PROTEIN"/>
    <property type="match status" value="1"/>
</dbReference>
<dbReference type="Proteomes" id="UP000626220">
    <property type="component" value="Unassembled WGS sequence"/>
</dbReference>
<reference evidence="4" key="1">
    <citation type="journal article" date="2014" name="Int. J. Syst. Evol. Microbiol.">
        <title>Complete genome sequence of Corynebacterium casei LMG S-19264T (=DSM 44701T), isolated from a smear-ripened cheese.</title>
        <authorList>
            <consortium name="US DOE Joint Genome Institute (JGI-PGF)"/>
            <person name="Walter F."/>
            <person name="Albersmeier A."/>
            <person name="Kalinowski J."/>
            <person name="Ruckert C."/>
        </authorList>
    </citation>
    <scope>NUCLEOTIDE SEQUENCE</scope>
    <source>
        <strain evidence="4">KCTC 42650</strain>
    </source>
</reference>
<dbReference type="InterPro" id="IPR050557">
    <property type="entry name" value="RTX_toxin/Mannuronan_C5-epim"/>
</dbReference>
<dbReference type="InterPro" id="IPR001343">
    <property type="entry name" value="Hemolysn_Ca-bd"/>
</dbReference>
<dbReference type="Pfam" id="PF00353">
    <property type="entry name" value="HemolysinCabind"/>
    <property type="match status" value="4"/>
</dbReference>
<proteinExistence type="predicted"/>
<dbReference type="Gene3D" id="2.150.10.10">
    <property type="entry name" value="Serralysin-like metalloprotease, C-terminal"/>
    <property type="match status" value="4"/>
</dbReference>
<evidence type="ECO:0000256" key="2">
    <source>
        <dbReference type="ARBA" id="ARBA00022525"/>
    </source>
</evidence>
<dbReference type="GO" id="GO:0005576">
    <property type="term" value="C:extracellular region"/>
    <property type="evidence" value="ECO:0007669"/>
    <property type="project" value="UniProtKB-SubCell"/>
</dbReference>
<comment type="caution">
    <text evidence="4">The sequence shown here is derived from an EMBL/GenBank/DDBJ whole genome shotgun (WGS) entry which is preliminary data.</text>
</comment>
<sequence length="300" mass="30634">MLEFAILSALGLAIGIGLFSHLNSDDEEPGETIEGTEENDTLTGTERDDFISGLVGDDLIEGEGGDDKLHGDEGDDLVIGGEGNDTIRGQEGDDTLFGNEGDDWLGGDTGRDWVDGGAGDDEVKGGYGSDLVIGGEGEDIVEGGAGDDVVIGGTGPVEGLDELQTADLHADLLAAGEWNADNAVFNIPTDDGEADTLDGGDGDDMLIGGAGDTMTGGEGQDLFVLLDSAGVDPATITDYDAAEDALVVQYENGQPEPMLELTENEDGTQTLSADGVAIAVLNASSLSTSDILLVQRPPSA</sequence>
<dbReference type="AlphaFoldDB" id="A0A8J3GXG3"/>
<evidence type="ECO:0008006" key="6">
    <source>
        <dbReference type="Google" id="ProtNLM"/>
    </source>
</evidence>
<comment type="subcellular location">
    <subcellularLocation>
        <location evidence="1">Secreted</location>
    </subcellularLocation>
</comment>
<dbReference type="RefSeq" id="WP_189679744.1">
    <property type="nucleotide sequence ID" value="NZ_BNCJ01000003.1"/>
</dbReference>